<accession>A0A0B7GSD1</accession>
<evidence type="ECO:0000256" key="8">
    <source>
        <dbReference type="PROSITE-ProRule" id="PRU00169"/>
    </source>
</evidence>
<dbReference type="Pfam" id="PF00486">
    <property type="entry name" value="Trans_reg_C"/>
    <property type="match status" value="1"/>
</dbReference>
<name>A0A0B7GSD1_STRSA</name>
<comment type="function">
    <text evidence="6">Member of the two-component regulatory system DltS/DltR. Regulates the expression of the dlt operon.</text>
</comment>
<keyword evidence="5" id="KW-0804">Transcription</keyword>
<keyword evidence="2" id="KW-0902">Two-component regulatory system</keyword>
<dbReference type="AlphaFoldDB" id="A0A0B7GSD1"/>
<dbReference type="SUPFAM" id="SSF52172">
    <property type="entry name" value="CheY-like"/>
    <property type="match status" value="1"/>
</dbReference>
<dbReference type="GO" id="GO:0000156">
    <property type="term" value="F:phosphorelay response regulator activity"/>
    <property type="evidence" value="ECO:0007669"/>
    <property type="project" value="TreeGrafter"/>
</dbReference>
<organism evidence="12 13">
    <name type="scientific">Streptococcus sanguinis</name>
    <dbReference type="NCBI Taxonomy" id="1305"/>
    <lineage>
        <taxon>Bacteria</taxon>
        <taxon>Bacillati</taxon>
        <taxon>Bacillota</taxon>
        <taxon>Bacilli</taxon>
        <taxon>Lactobacillales</taxon>
        <taxon>Streptococcaceae</taxon>
        <taxon>Streptococcus</taxon>
    </lineage>
</organism>
<evidence type="ECO:0000256" key="9">
    <source>
        <dbReference type="PROSITE-ProRule" id="PRU01091"/>
    </source>
</evidence>
<dbReference type="CDD" id="cd00383">
    <property type="entry name" value="trans_reg_C"/>
    <property type="match status" value="1"/>
</dbReference>
<dbReference type="Gene3D" id="3.40.50.2300">
    <property type="match status" value="1"/>
</dbReference>
<evidence type="ECO:0000256" key="5">
    <source>
        <dbReference type="ARBA" id="ARBA00023163"/>
    </source>
</evidence>
<dbReference type="GO" id="GO:0032993">
    <property type="term" value="C:protein-DNA complex"/>
    <property type="evidence" value="ECO:0007669"/>
    <property type="project" value="TreeGrafter"/>
</dbReference>
<dbReference type="InterPro" id="IPR011006">
    <property type="entry name" value="CheY-like_superfamily"/>
</dbReference>
<evidence type="ECO:0000259" key="10">
    <source>
        <dbReference type="PROSITE" id="PS50110"/>
    </source>
</evidence>
<dbReference type="Pfam" id="PF00072">
    <property type="entry name" value="Response_reg"/>
    <property type="match status" value="1"/>
</dbReference>
<evidence type="ECO:0000256" key="2">
    <source>
        <dbReference type="ARBA" id="ARBA00023012"/>
    </source>
</evidence>
<dbReference type="PROSITE" id="PS51755">
    <property type="entry name" value="OMPR_PHOB"/>
    <property type="match status" value="1"/>
</dbReference>
<proteinExistence type="predicted"/>
<evidence type="ECO:0000313" key="12">
    <source>
        <dbReference type="EMBL" id="CEL90934.1"/>
    </source>
</evidence>
<feature type="DNA-binding region" description="OmpR/PhoB-type" evidence="9">
    <location>
        <begin position="125"/>
        <end position="224"/>
    </location>
</feature>
<dbReference type="SMART" id="SM00862">
    <property type="entry name" value="Trans_reg_C"/>
    <property type="match status" value="1"/>
</dbReference>
<evidence type="ECO:0000259" key="11">
    <source>
        <dbReference type="PROSITE" id="PS51755"/>
    </source>
</evidence>
<keyword evidence="4 9" id="KW-0238">DNA-binding</keyword>
<dbReference type="InterPro" id="IPR039420">
    <property type="entry name" value="WalR-like"/>
</dbReference>
<dbReference type="EMBL" id="CDMW01000001">
    <property type="protein sequence ID" value="CEL90934.1"/>
    <property type="molecule type" value="Genomic_DNA"/>
</dbReference>
<gene>
    <name evidence="12" type="ORF">SSV_1646</name>
</gene>
<feature type="modified residue" description="4-aspartylphosphate" evidence="8">
    <location>
        <position position="52"/>
    </location>
</feature>
<dbReference type="Gene3D" id="1.10.10.10">
    <property type="entry name" value="Winged helix-like DNA-binding domain superfamily/Winged helix DNA-binding domain"/>
    <property type="match status" value="1"/>
</dbReference>
<evidence type="ECO:0000256" key="1">
    <source>
        <dbReference type="ARBA" id="ARBA00022553"/>
    </source>
</evidence>
<dbReference type="PANTHER" id="PTHR48111:SF22">
    <property type="entry name" value="REGULATOR OF RPOS"/>
    <property type="match status" value="1"/>
</dbReference>
<dbReference type="FunFam" id="3.40.50.2300:FF:000001">
    <property type="entry name" value="DNA-binding response regulator PhoB"/>
    <property type="match status" value="1"/>
</dbReference>
<keyword evidence="1 8" id="KW-0597">Phosphoprotein</keyword>
<dbReference type="InterPro" id="IPR001867">
    <property type="entry name" value="OmpR/PhoB-type_DNA-bd"/>
</dbReference>
<protein>
    <recommendedName>
        <fullName evidence="7">Transcriptional regulatory protein DltR</fullName>
    </recommendedName>
</protein>
<dbReference type="InterPro" id="IPR001789">
    <property type="entry name" value="Sig_transdc_resp-reg_receiver"/>
</dbReference>
<keyword evidence="3" id="KW-0805">Transcription regulation</keyword>
<feature type="domain" description="Response regulatory" evidence="10">
    <location>
        <begin position="3"/>
        <end position="117"/>
    </location>
</feature>
<evidence type="ECO:0000256" key="7">
    <source>
        <dbReference type="ARBA" id="ARBA00071115"/>
    </source>
</evidence>
<dbReference type="Proteomes" id="UP000183504">
    <property type="component" value="Unassembled WGS sequence"/>
</dbReference>
<dbReference type="InterPro" id="IPR036388">
    <property type="entry name" value="WH-like_DNA-bd_sf"/>
</dbReference>
<dbReference type="SMART" id="SM00448">
    <property type="entry name" value="REC"/>
    <property type="match status" value="1"/>
</dbReference>
<evidence type="ECO:0000313" key="13">
    <source>
        <dbReference type="Proteomes" id="UP000183504"/>
    </source>
</evidence>
<sequence length="234" mass="26128">MMKILLAEDEQQLSRVLETAMTHEGYQVDTAFDGQEAVDLAKGNAYDLMILDIMMPVKTGIEALKEIRQTGNTTHVIMLTAMSEVDDKVTGLDAGADDYLTKPFSLKELLARLRSMSRRVATFTPNLLQIGQTSLNVGEHELISSNSIRLAGKESKMMEFLMLNAQKSLSTQEIFRHVWSKDEDEDLDEGFVWIYISYLRQKLKAIHADLTILGEEGGSFTLVPLEGDGHVSEA</sequence>
<dbReference type="GO" id="GO:0005829">
    <property type="term" value="C:cytosol"/>
    <property type="evidence" value="ECO:0007669"/>
    <property type="project" value="TreeGrafter"/>
</dbReference>
<evidence type="ECO:0000256" key="3">
    <source>
        <dbReference type="ARBA" id="ARBA00023015"/>
    </source>
</evidence>
<dbReference type="GO" id="GO:0000976">
    <property type="term" value="F:transcription cis-regulatory region binding"/>
    <property type="evidence" value="ECO:0007669"/>
    <property type="project" value="TreeGrafter"/>
</dbReference>
<dbReference type="Gene3D" id="6.10.250.690">
    <property type="match status" value="1"/>
</dbReference>
<feature type="domain" description="OmpR/PhoB-type" evidence="11">
    <location>
        <begin position="125"/>
        <end position="224"/>
    </location>
</feature>
<dbReference type="GO" id="GO:0006355">
    <property type="term" value="P:regulation of DNA-templated transcription"/>
    <property type="evidence" value="ECO:0007669"/>
    <property type="project" value="InterPro"/>
</dbReference>
<reference evidence="12 13" key="1">
    <citation type="submission" date="2015-01" db="EMBL/GenBank/DDBJ databases">
        <authorList>
            <person name="Pelicic Vladimir"/>
        </authorList>
    </citation>
    <scope>NUCLEOTIDE SEQUENCE [LARGE SCALE GENOMIC DNA]</scope>
    <source>
        <strain evidence="12 13">2908</strain>
    </source>
</reference>
<evidence type="ECO:0000256" key="6">
    <source>
        <dbReference type="ARBA" id="ARBA00055621"/>
    </source>
</evidence>
<dbReference type="PANTHER" id="PTHR48111">
    <property type="entry name" value="REGULATOR OF RPOS"/>
    <property type="match status" value="1"/>
</dbReference>
<evidence type="ECO:0000256" key="4">
    <source>
        <dbReference type="ARBA" id="ARBA00023125"/>
    </source>
</evidence>
<dbReference type="PROSITE" id="PS50110">
    <property type="entry name" value="RESPONSE_REGULATORY"/>
    <property type="match status" value="1"/>
</dbReference>